<name>S4NYD2_9NEOP</name>
<dbReference type="EMBL" id="GAIX01008684">
    <property type="protein sequence ID" value="JAA83876.1"/>
    <property type="molecule type" value="Transcribed_RNA"/>
</dbReference>
<organism evidence="1">
    <name type="scientific">Pararge aegeria</name>
    <name type="common">speckled wood butterfly</name>
    <dbReference type="NCBI Taxonomy" id="116150"/>
    <lineage>
        <taxon>Eukaryota</taxon>
        <taxon>Metazoa</taxon>
        <taxon>Ecdysozoa</taxon>
        <taxon>Arthropoda</taxon>
        <taxon>Hexapoda</taxon>
        <taxon>Insecta</taxon>
        <taxon>Pterygota</taxon>
        <taxon>Neoptera</taxon>
        <taxon>Endopterygota</taxon>
        <taxon>Lepidoptera</taxon>
        <taxon>Glossata</taxon>
        <taxon>Ditrysia</taxon>
        <taxon>Papilionoidea</taxon>
        <taxon>Nymphalidae</taxon>
        <taxon>Satyrinae</taxon>
        <taxon>Satyrini</taxon>
        <taxon>Parargina</taxon>
        <taxon>Pararge</taxon>
    </lineage>
</organism>
<reference evidence="1" key="1">
    <citation type="journal article" date="2013" name="BMC Genomics">
        <title>Unscrambling butterfly oogenesis.</title>
        <authorList>
            <person name="Carter J.M."/>
            <person name="Baker S.C."/>
            <person name="Pink R."/>
            <person name="Carter D.R."/>
            <person name="Collins A."/>
            <person name="Tomlin J."/>
            <person name="Gibbs M."/>
            <person name="Breuker C.J."/>
        </authorList>
    </citation>
    <scope>NUCLEOTIDE SEQUENCE</scope>
    <source>
        <tissue evidence="1">Ovary</tissue>
    </source>
</reference>
<accession>S4NYD2</accession>
<sequence>MQGIESLSNMHYLEKSTIVSKLNAENSIKFYMYVPCICCMPFDWFSNTIINCGWFFLVSNSGTSSTTVLNLTGN</sequence>
<protein>
    <submittedName>
        <fullName evidence="1">Uncharacterized protein</fullName>
    </submittedName>
</protein>
<proteinExistence type="predicted"/>
<evidence type="ECO:0000313" key="1">
    <source>
        <dbReference type="EMBL" id="JAA83876.1"/>
    </source>
</evidence>
<dbReference type="AlphaFoldDB" id="S4NYD2"/>
<reference evidence="1" key="2">
    <citation type="submission" date="2013-05" db="EMBL/GenBank/DDBJ databases">
        <authorList>
            <person name="Carter J.-M."/>
            <person name="Baker S.C."/>
            <person name="Pink R."/>
            <person name="Carter D.R.F."/>
            <person name="Collins A."/>
            <person name="Tomlin J."/>
            <person name="Gibbs M."/>
            <person name="Breuker C.J."/>
        </authorList>
    </citation>
    <scope>NUCLEOTIDE SEQUENCE</scope>
    <source>
        <tissue evidence="1">Ovary</tissue>
    </source>
</reference>